<protein>
    <submittedName>
        <fullName evidence="2">Uncharacterized protein</fullName>
    </submittedName>
</protein>
<dbReference type="STRING" id="1611254.A0A2G5VM89"/>
<feature type="compositionally biased region" description="Acidic residues" evidence="1">
    <location>
        <begin position="91"/>
        <end position="100"/>
    </location>
</feature>
<evidence type="ECO:0000313" key="2">
    <source>
        <dbReference type="EMBL" id="PIC52894.1"/>
    </source>
</evidence>
<feature type="compositionally biased region" description="Acidic residues" evidence="1">
    <location>
        <begin position="57"/>
        <end position="67"/>
    </location>
</feature>
<dbReference type="AlphaFoldDB" id="A0A2G5VM89"/>
<sequence>MYREMSARESARNNQTTENALKEFVESTSNGIYEERIPEKDTSENVSLEKDYRFPSDSEDEDSDDEEKMIHLDLRRLNLTQNTQTDPSSFDYDDEVDDEHDNAQSDTDNTIV</sequence>
<dbReference type="Proteomes" id="UP000230233">
    <property type="component" value="Chromosome I"/>
</dbReference>
<keyword evidence="3" id="KW-1185">Reference proteome</keyword>
<dbReference type="EMBL" id="PDUG01000001">
    <property type="protein sequence ID" value="PIC52894.1"/>
    <property type="molecule type" value="Genomic_DNA"/>
</dbReference>
<evidence type="ECO:0000313" key="3">
    <source>
        <dbReference type="Proteomes" id="UP000230233"/>
    </source>
</evidence>
<comment type="caution">
    <text evidence="2">The sequence shown here is derived from an EMBL/GenBank/DDBJ whole genome shotgun (WGS) entry which is preliminary data.</text>
</comment>
<reference evidence="3" key="1">
    <citation type="submission" date="2017-10" db="EMBL/GenBank/DDBJ databases">
        <title>Rapid genome shrinkage in a self-fertile nematode reveals novel sperm competition proteins.</title>
        <authorList>
            <person name="Yin D."/>
            <person name="Schwarz E.M."/>
            <person name="Thomas C.G."/>
            <person name="Felde R.L."/>
            <person name="Korf I.F."/>
            <person name="Cutter A.D."/>
            <person name="Schartner C.M."/>
            <person name="Ralston E.J."/>
            <person name="Meyer B.J."/>
            <person name="Haag E.S."/>
        </authorList>
    </citation>
    <scope>NUCLEOTIDE SEQUENCE [LARGE SCALE GENOMIC DNA]</scope>
    <source>
        <strain evidence="3">JU1422</strain>
    </source>
</reference>
<feature type="compositionally biased region" description="Basic and acidic residues" evidence="1">
    <location>
        <begin position="1"/>
        <end position="11"/>
    </location>
</feature>
<name>A0A2G5VM89_9PELO</name>
<organism evidence="2 3">
    <name type="scientific">Caenorhabditis nigoni</name>
    <dbReference type="NCBI Taxonomy" id="1611254"/>
    <lineage>
        <taxon>Eukaryota</taxon>
        <taxon>Metazoa</taxon>
        <taxon>Ecdysozoa</taxon>
        <taxon>Nematoda</taxon>
        <taxon>Chromadorea</taxon>
        <taxon>Rhabditida</taxon>
        <taxon>Rhabditina</taxon>
        <taxon>Rhabditomorpha</taxon>
        <taxon>Rhabditoidea</taxon>
        <taxon>Rhabditidae</taxon>
        <taxon>Peloderinae</taxon>
        <taxon>Caenorhabditis</taxon>
    </lineage>
</organism>
<evidence type="ECO:0000256" key="1">
    <source>
        <dbReference type="SAM" id="MobiDB-lite"/>
    </source>
</evidence>
<gene>
    <name evidence="2" type="primary">Cnig_chr_I.g2817</name>
    <name evidence="2" type="ORF">B9Z55_002817</name>
</gene>
<proteinExistence type="predicted"/>
<accession>A0A2G5VM89</accession>
<feature type="compositionally biased region" description="Basic and acidic residues" evidence="1">
    <location>
        <begin position="33"/>
        <end position="56"/>
    </location>
</feature>
<feature type="region of interest" description="Disordered" evidence="1">
    <location>
        <begin position="1"/>
        <end position="112"/>
    </location>
</feature>